<name>A0A839V8C0_9GAMM</name>
<protein>
    <submittedName>
        <fullName evidence="1">Uncharacterized protein</fullName>
    </submittedName>
</protein>
<organism evidence="1 2">
    <name type="scientific">Halomonas cerina</name>
    <dbReference type="NCBI Taxonomy" id="447424"/>
    <lineage>
        <taxon>Bacteria</taxon>
        <taxon>Pseudomonadati</taxon>
        <taxon>Pseudomonadota</taxon>
        <taxon>Gammaproteobacteria</taxon>
        <taxon>Oceanospirillales</taxon>
        <taxon>Halomonadaceae</taxon>
        <taxon>Halomonas</taxon>
    </lineage>
</organism>
<comment type="caution">
    <text evidence="1">The sequence shown here is derived from an EMBL/GenBank/DDBJ whole genome shotgun (WGS) entry which is preliminary data.</text>
</comment>
<sequence>MTTQTVADPTATIAQAPLHQRIGKAAYRVLELMTESAYQGFQARTASRFDYL</sequence>
<reference evidence="1 2" key="1">
    <citation type="submission" date="2020-08" db="EMBL/GenBank/DDBJ databases">
        <title>Genomic Encyclopedia of Type Strains, Phase III (KMG-III): the genomes of soil and plant-associated and newly described type strains.</title>
        <authorList>
            <person name="Whitman W."/>
        </authorList>
    </citation>
    <scope>NUCLEOTIDE SEQUENCE [LARGE SCALE GENOMIC DNA]</scope>
    <source>
        <strain evidence="1 2">CECT 7282</strain>
    </source>
</reference>
<dbReference type="Proteomes" id="UP000547614">
    <property type="component" value="Unassembled WGS sequence"/>
</dbReference>
<gene>
    <name evidence="1" type="ORF">FHR94_003179</name>
</gene>
<proteinExistence type="predicted"/>
<dbReference type="RefSeq" id="WP_183327017.1">
    <property type="nucleotide sequence ID" value="NZ_JACHXP010000019.1"/>
</dbReference>
<accession>A0A839V8C0</accession>
<dbReference type="AlphaFoldDB" id="A0A839V8C0"/>
<evidence type="ECO:0000313" key="1">
    <source>
        <dbReference type="EMBL" id="MBB3191903.1"/>
    </source>
</evidence>
<dbReference type="EMBL" id="JACHXP010000019">
    <property type="protein sequence ID" value="MBB3191903.1"/>
    <property type="molecule type" value="Genomic_DNA"/>
</dbReference>
<evidence type="ECO:0000313" key="2">
    <source>
        <dbReference type="Proteomes" id="UP000547614"/>
    </source>
</evidence>
<keyword evidence="2" id="KW-1185">Reference proteome</keyword>